<name>A0A7X0VWK4_9BACL</name>
<reference evidence="9 10" key="1">
    <citation type="submission" date="2020-08" db="EMBL/GenBank/DDBJ databases">
        <title>Cohnella phylogeny.</title>
        <authorList>
            <person name="Dunlap C."/>
        </authorList>
    </citation>
    <scope>NUCLEOTIDE SEQUENCE [LARGE SCALE GENOMIC DNA]</scope>
    <source>
        <strain evidence="9 10">CBP 2801</strain>
    </source>
</reference>
<evidence type="ECO:0000256" key="4">
    <source>
        <dbReference type="ARBA" id="ARBA00022692"/>
    </source>
</evidence>
<feature type="transmembrane region" description="Helical" evidence="7">
    <location>
        <begin position="111"/>
        <end position="131"/>
    </location>
</feature>
<comment type="similarity">
    <text evidence="7">Belongs to the binding-protein-dependent transport system permease family.</text>
</comment>
<evidence type="ECO:0000259" key="8">
    <source>
        <dbReference type="PROSITE" id="PS50928"/>
    </source>
</evidence>
<gene>
    <name evidence="9" type="ORF">H7C18_16860</name>
</gene>
<dbReference type="SUPFAM" id="SSF161098">
    <property type="entry name" value="MetI-like"/>
    <property type="match status" value="1"/>
</dbReference>
<dbReference type="RefSeq" id="WP_185130262.1">
    <property type="nucleotide sequence ID" value="NZ_JACJVO010000021.1"/>
</dbReference>
<keyword evidence="10" id="KW-1185">Reference proteome</keyword>
<feature type="transmembrane region" description="Helical" evidence="7">
    <location>
        <begin position="184"/>
        <end position="207"/>
    </location>
</feature>
<feature type="transmembrane region" description="Helical" evidence="7">
    <location>
        <begin position="12"/>
        <end position="34"/>
    </location>
</feature>
<dbReference type="CDD" id="cd06261">
    <property type="entry name" value="TM_PBP2"/>
    <property type="match status" value="1"/>
</dbReference>
<dbReference type="PROSITE" id="PS50928">
    <property type="entry name" value="ABC_TM1"/>
    <property type="match status" value="1"/>
</dbReference>
<evidence type="ECO:0000256" key="2">
    <source>
        <dbReference type="ARBA" id="ARBA00022448"/>
    </source>
</evidence>
<keyword evidence="6 7" id="KW-0472">Membrane</keyword>
<accession>A0A7X0VWK4</accession>
<dbReference type="EMBL" id="JACJVO010000021">
    <property type="protein sequence ID" value="MBB6732595.1"/>
    <property type="molecule type" value="Genomic_DNA"/>
</dbReference>
<keyword evidence="5 7" id="KW-1133">Transmembrane helix</keyword>
<comment type="caution">
    <text evidence="9">The sequence shown here is derived from an EMBL/GenBank/DDBJ whole genome shotgun (WGS) entry which is preliminary data.</text>
</comment>
<evidence type="ECO:0000313" key="10">
    <source>
        <dbReference type="Proteomes" id="UP000564644"/>
    </source>
</evidence>
<feature type="transmembrane region" description="Helical" evidence="7">
    <location>
        <begin position="143"/>
        <end position="163"/>
    </location>
</feature>
<dbReference type="Proteomes" id="UP000564644">
    <property type="component" value="Unassembled WGS sequence"/>
</dbReference>
<feature type="transmembrane region" description="Helical" evidence="7">
    <location>
        <begin position="79"/>
        <end position="99"/>
    </location>
</feature>
<protein>
    <submittedName>
        <fullName evidence="9">Carbohydrate ABC transporter permease</fullName>
    </submittedName>
</protein>
<evidence type="ECO:0000256" key="1">
    <source>
        <dbReference type="ARBA" id="ARBA00004651"/>
    </source>
</evidence>
<sequence>MSSTRSTLRDGVFQLAVVIILLLLTLAVVFPFLLTVTSSFADSKELLLKNVVLWPKHWTLDAYKFLLDNDQFVRSFRNAVVITVVGTAINMALSVLMAYGLAQPGVKGRTAVNFMVLFTMLFHGGMIPTYLVVNKLGLIDSYWSIWLVGAIAPFNMIVIRSFFQTLPKELKESARIDGCGEFKILWRIVLPVSMSMMVTFALFYAVANWNTYFQAILYLNDSDSYPLQVFMRQVLIVNPSELGLDVTDSGYTYTPAVRHAVILLAALPLLVVYPFMQKHFSKGMMVGSVKG</sequence>
<evidence type="ECO:0000256" key="6">
    <source>
        <dbReference type="ARBA" id="ARBA00023136"/>
    </source>
</evidence>
<dbReference type="InterPro" id="IPR035906">
    <property type="entry name" value="MetI-like_sf"/>
</dbReference>
<dbReference type="GO" id="GO:0005886">
    <property type="term" value="C:plasma membrane"/>
    <property type="evidence" value="ECO:0007669"/>
    <property type="project" value="UniProtKB-SubCell"/>
</dbReference>
<evidence type="ECO:0000313" key="9">
    <source>
        <dbReference type="EMBL" id="MBB6732595.1"/>
    </source>
</evidence>
<dbReference type="PANTHER" id="PTHR43744:SF9">
    <property type="entry name" value="POLYGALACTURONAN_RHAMNOGALACTURONAN TRANSPORT SYSTEM PERMEASE PROTEIN YTCP"/>
    <property type="match status" value="1"/>
</dbReference>
<keyword evidence="3" id="KW-1003">Cell membrane</keyword>
<evidence type="ECO:0000256" key="7">
    <source>
        <dbReference type="RuleBase" id="RU363032"/>
    </source>
</evidence>
<keyword evidence="4 7" id="KW-0812">Transmembrane</keyword>
<dbReference type="GO" id="GO:0055085">
    <property type="term" value="P:transmembrane transport"/>
    <property type="evidence" value="ECO:0007669"/>
    <property type="project" value="InterPro"/>
</dbReference>
<evidence type="ECO:0000256" key="3">
    <source>
        <dbReference type="ARBA" id="ARBA00022475"/>
    </source>
</evidence>
<dbReference type="Pfam" id="PF00528">
    <property type="entry name" value="BPD_transp_1"/>
    <property type="match status" value="1"/>
</dbReference>
<proteinExistence type="inferred from homology"/>
<dbReference type="PANTHER" id="PTHR43744">
    <property type="entry name" value="ABC TRANSPORTER PERMEASE PROTEIN MG189-RELATED-RELATED"/>
    <property type="match status" value="1"/>
</dbReference>
<dbReference type="AlphaFoldDB" id="A0A7X0VWK4"/>
<feature type="domain" description="ABC transmembrane type-1" evidence="8">
    <location>
        <begin position="76"/>
        <end position="276"/>
    </location>
</feature>
<comment type="subcellular location">
    <subcellularLocation>
        <location evidence="1 7">Cell membrane</location>
        <topology evidence="1 7">Multi-pass membrane protein</topology>
    </subcellularLocation>
</comment>
<dbReference type="Gene3D" id="1.10.3720.10">
    <property type="entry name" value="MetI-like"/>
    <property type="match status" value="1"/>
</dbReference>
<dbReference type="InterPro" id="IPR000515">
    <property type="entry name" value="MetI-like"/>
</dbReference>
<feature type="transmembrane region" description="Helical" evidence="7">
    <location>
        <begin position="256"/>
        <end position="276"/>
    </location>
</feature>
<keyword evidence="2 7" id="KW-0813">Transport</keyword>
<evidence type="ECO:0000256" key="5">
    <source>
        <dbReference type="ARBA" id="ARBA00022989"/>
    </source>
</evidence>
<organism evidence="9 10">
    <name type="scientific">Cohnella zeiphila</name>
    <dbReference type="NCBI Taxonomy" id="2761120"/>
    <lineage>
        <taxon>Bacteria</taxon>
        <taxon>Bacillati</taxon>
        <taxon>Bacillota</taxon>
        <taxon>Bacilli</taxon>
        <taxon>Bacillales</taxon>
        <taxon>Paenibacillaceae</taxon>
        <taxon>Cohnella</taxon>
    </lineage>
</organism>